<name>A0A0S3SYM2_PHAAN</name>
<keyword evidence="3" id="KW-1185">Reference proteome</keyword>
<dbReference type="AlphaFoldDB" id="A0A0S3SYM2"/>
<evidence type="ECO:0000313" key="2">
    <source>
        <dbReference type="EMBL" id="BAT97811.1"/>
    </source>
</evidence>
<protein>
    <submittedName>
        <fullName evidence="2">Uncharacterized protein</fullName>
    </submittedName>
</protein>
<reference evidence="2 3" key="1">
    <citation type="journal article" date="2015" name="Sci. Rep.">
        <title>The power of single molecule real-time sequencing technology in the de novo assembly of a eukaryotic genome.</title>
        <authorList>
            <person name="Sakai H."/>
            <person name="Naito K."/>
            <person name="Ogiso-Tanaka E."/>
            <person name="Takahashi Y."/>
            <person name="Iseki K."/>
            <person name="Muto C."/>
            <person name="Satou K."/>
            <person name="Teruya K."/>
            <person name="Shiroma A."/>
            <person name="Shimoji M."/>
            <person name="Hirano T."/>
            <person name="Itoh T."/>
            <person name="Kaga A."/>
            <person name="Tomooka N."/>
        </authorList>
    </citation>
    <scope>NUCLEOTIDE SEQUENCE [LARGE SCALE GENOMIC DNA]</scope>
    <source>
        <strain evidence="3">cv. Shumari</strain>
    </source>
</reference>
<evidence type="ECO:0000313" key="3">
    <source>
        <dbReference type="Proteomes" id="UP000291084"/>
    </source>
</evidence>
<feature type="compositionally biased region" description="Polar residues" evidence="1">
    <location>
        <begin position="61"/>
        <end position="81"/>
    </location>
</feature>
<organism evidence="2 3">
    <name type="scientific">Vigna angularis var. angularis</name>
    <dbReference type="NCBI Taxonomy" id="157739"/>
    <lineage>
        <taxon>Eukaryota</taxon>
        <taxon>Viridiplantae</taxon>
        <taxon>Streptophyta</taxon>
        <taxon>Embryophyta</taxon>
        <taxon>Tracheophyta</taxon>
        <taxon>Spermatophyta</taxon>
        <taxon>Magnoliopsida</taxon>
        <taxon>eudicotyledons</taxon>
        <taxon>Gunneridae</taxon>
        <taxon>Pentapetalae</taxon>
        <taxon>rosids</taxon>
        <taxon>fabids</taxon>
        <taxon>Fabales</taxon>
        <taxon>Fabaceae</taxon>
        <taxon>Papilionoideae</taxon>
        <taxon>50 kb inversion clade</taxon>
        <taxon>NPAAA clade</taxon>
        <taxon>indigoferoid/millettioid clade</taxon>
        <taxon>Phaseoleae</taxon>
        <taxon>Vigna</taxon>
    </lineage>
</organism>
<proteinExistence type="predicted"/>
<accession>A0A0S3SYM2</accession>
<dbReference type="EMBL" id="AP015042">
    <property type="protein sequence ID" value="BAT97811.1"/>
    <property type="molecule type" value="Genomic_DNA"/>
</dbReference>
<dbReference type="Proteomes" id="UP000291084">
    <property type="component" value="Chromosome 9"/>
</dbReference>
<evidence type="ECO:0000256" key="1">
    <source>
        <dbReference type="SAM" id="MobiDB-lite"/>
    </source>
</evidence>
<sequence length="101" mass="11148">MKHAATTGEELEQEKKWRSSIHSRGSHISLDGIPRLMNREHIQQSHGSRGDASVGLVKKGNVQQQLHNSSTAPSQHVQGSFTGRKRMSREECLGGMSTKSD</sequence>
<feature type="region of interest" description="Disordered" evidence="1">
    <location>
        <begin position="1"/>
        <end position="101"/>
    </location>
</feature>
<gene>
    <name evidence="2" type="primary">Vigan.09G137000</name>
    <name evidence="2" type="ORF">VIGAN_09137000</name>
</gene>